<keyword evidence="1" id="KW-0472">Membrane</keyword>
<keyword evidence="3" id="KW-1185">Reference proteome</keyword>
<dbReference type="AlphaFoldDB" id="A0A1V2EX23"/>
<accession>A0A1V2EX23</accession>
<evidence type="ECO:0000313" key="3">
    <source>
        <dbReference type="Proteomes" id="UP000188729"/>
    </source>
</evidence>
<name>A0A1V2EX23_9SPHN</name>
<gene>
    <name evidence="2" type="ORF">SPHI_06590</name>
</gene>
<comment type="caution">
    <text evidence="2">The sequence shown here is derived from an EMBL/GenBank/DDBJ whole genome shotgun (WGS) entry which is preliminary data.</text>
</comment>
<dbReference type="RefSeq" id="WP_198927805.1">
    <property type="nucleotide sequence ID" value="NZ_MPSB01000002.1"/>
</dbReference>
<sequence>MIHLSVAIGRFVEALFYAILRVAGVVTGVVLLIAFAGLVLFLAARWMIARGRRRGAGQ</sequence>
<organism evidence="2 3">
    <name type="scientific">Sphingomonas jeddahensis</name>
    <dbReference type="NCBI Taxonomy" id="1915074"/>
    <lineage>
        <taxon>Bacteria</taxon>
        <taxon>Pseudomonadati</taxon>
        <taxon>Pseudomonadota</taxon>
        <taxon>Alphaproteobacteria</taxon>
        <taxon>Sphingomonadales</taxon>
        <taxon>Sphingomonadaceae</taxon>
        <taxon>Sphingomonas</taxon>
    </lineage>
</organism>
<dbReference type="Proteomes" id="UP000188729">
    <property type="component" value="Unassembled WGS sequence"/>
</dbReference>
<reference evidence="2 3" key="1">
    <citation type="submission" date="2016-11" db="EMBL/GenBank/DDBJ databases">
        <title>Genome sequence of Sphingomonas jeddahensis G39.</title>
        <authorList>
            <person name="Poehlein A."/>
            <person name="Wuebbeler J.H."/>
            <person name="Steinbuechel A."/>
            <person name="Daniel R."/>
        </authorList>
    </citation>
    <scope>NUCLEOTIDE SEQUENCE [LARGE SCALE GENOMIC DNA]</scope>
    <source>
        <strain evidence="2 3">G39</strain>
    </source>
</reference>
<evidence type="ECO:0000313" key="2">
    <source>
        <dbReference type="EMBL" id="ONF97222.1"/>
    </source>
</evidence>
<evidence type="ECO:0000256" key="1">
    <source>
        <dbReference type="SAM" id="Phobius"/>
    </source>
</evidence>
<keyword evidence="1" id="KW-0812">Transmembrane</keyword>
<proteinExistence type="predicted"/>
<dbReference type="STRING" id="1915074.SPHI_06590"/>
<keyword evidence="1" id="KW-1133">Transmembrane helix</keyword>
<protein>
    <submittedName>
        <fullName evidence="2">Uncharacterized protein</fullName>
    </submittedName>
</protein>
<feature type="transmembrane region" description="Helical" evidence="1">
    <location>
        <begin position="14"/>
        <end position="44"/>
    </location>
</feature>
<dbReference type="EMBL" id="MPSB01000002">
    <property type="protein sequence ID" value="ONF97222.1"/>
    <property type="molecule type" value="Genomic_DNA"/>
</dbReference>